<dbReference type="PANTHER" id="PTHR30069:SF37">
    <property type="entry name" value="FERRIC VIBRIOBACTIN RECEPTOR VIUA"/>
    <property type="match status" value="1"/>
</dbReference>
<keyword evidence="4 7" id="KW-0812">Transmembrane</keyword>
<evidence type="ECO:0000256" key="6">
    <source>
        <dbReference type="ARBA" id="ARBA00023237"/>
    </source>
</evidence>
<dbReference type="InterPro" id="IPR012910">
    <property type="entry name" value="Plug_dom"/>
</dbReference>
<gene>
    <name evidence="9" type="ORF">G6042_03030</name>
</gene>
<dbReference type="NCBIfam" id="TIGR04057">
    <property type="entry name" value="SusC_RagA_signa"/>
    <property type="match status" value="1"/>
</dbReference>
<keyword evidence="6 7" id="KW-0998">Cell outer membrane</keyword>
<keyword evidence="3 7" id="KW-1134">Transmembrane beta strand</keyword>
<comment type="similarity">
    <text evidence="7">Belongs to the TonB-dependent receptor family.</text>
</comment>
<keyword evidence="9" id="KW-0675">Receptor</keyword>
<comment type="subcellular location">
    <subcellularLocation>
        <location evidence="1 7">Cell outer membrane</location>
        <topology evidence="1 7">Multi-pass membrane protein</topology>
    </subcellularLocation>
</comment>
<dbReference type="InterPro" id="IPR023996">
    <property type="entry name" value="TonB-dep_OMP_SusC/RagA"/>
</dbReference>
<evidence type="ECO:0000313" key="9">
    <source>
        <dbReference type="EMBL" id="NMH24237.1"/>
    </source>
</evidence>
<dbReference type="Gene3D" id="2.170.130.10">
    <property type="entry name" value="TonB-dependent receptor, plug domain"/>
    <property type="match status" value="1"/>
</dbReference>
<dbReference type="Pfam" id="PF07715">
    <property type="entry name" value="Plug"/>
    <property type="match status" value="1"/>
</dbReference>
<accession>A0ABX1QTG3</accession>
<evidence type="ECO:0000256" key="3">
    <source>
        <dbReference type="ARBA" id="ARBA00022452"/>
    </source>
</evidence>
<dbReference type="Gene3D" id="2.40.170.20">
    <property type="entry name" value="TonB-dependent receptor, beta-barrel domain"/>
    <property type="match status" value="1"/>
</dbReference>
<protein>
    <submittedName>
        <fullName evidence="9">TonB-dependent receptor</fullName>
    </submittedName>
</protein>
<dbReference type="EMBL" id="JAAMPT010000197">
    <property type="protein sequence ID" value="NMH24237.1"/>
    <property type="molecule type" value="Genomic_DNA"/>
</dbReference>
<dbReference type="PANTHER" id="PTHR30069">
    <property type="entry name" value="TONB-DEPENDENT OUTER MEMBRANE RECEPTOR"/>
    <property type="match status" value="1"/>
</dbReference>
<keyword evidence="2 7" id="KW-0813">Transport</keyword>
<dbReference type="PROSITE" id="PS52016">
    <property type="entry name" value="TONB_DEPENDENT_REC_3"/>
    <property type="match status" value="1"/>
</dbReference>
<dbReference type="Pfam" id="PF13715">
    <property type="entry name" value="CarbopepD_reg_2"/>
    <property type="match status" value="1"/>
</dbReference>
<dbReference type="InterPro" id="IPR023997">
    <property type="entry name" value="TonB-dep_OMP_SusC/RagA_CS"/>
</dbReference>
<evidence type="ECO:0000256" key="4">
    <source>
        <dbReference type="ARBA" id="ARBA00022692"/>
    </source>
</evidence>
<dbReference type="Pfam" id="PF07660">
    <property type="entry name" value="STN"/>
    <property type="match status" value="1"/>
</dbReference>
<evidence type="ECO:0000256" key="1">
    <source>
        <dbReference type="ARBA" id="ARBA00004571"/>
    </source>
</evidence>
<dbReference type="InterPro" id="IPR036942">
    <property type="entry name" value="Beta-barrel_TonB_sf"/>
</dbReference>
<keyword evidence="10" id="KW-1185">Reference proteome</keyword>
<dbReference type="InterPro" id="IPR037066">
    <property type="entry name" value="Plug_dom_sf"/>
</dbReference>
<dbReference type="InterPro" id="IPR039426">
    <property type="entry name" value="TonB-dep_rcpt-like"/>
</dbReference>
<dbReference type="SUPFAM" id="SSF56935">
    <property type="entry name" value="Porins"/>
    <property type="match status" value="1"/>
</dbReference>
<sequence length="1041" mass="114399">MEISEVIEKIETATDFRFVYNVKSVDLNRIISIKVKNEKIDSVLKAIFKNTNTSYKITGTHIILKAKSEQASTQDIPLQENRLINITGRVTDTNGNPLIGATVTDKVTGIGVITDVNGQYTINASPADILIFSFIGFKTEEITVGSQSTINLQMKEDTATLQEVTINAGYYTVKDKERTGSISKISSKDIEKQPVTNVLAAMQGRMAGVDIVQDSGSPGGAFSIKIRGTNSLRADGNQPLYIIDGVPYSSETIGSIATSGTAPSLTSPLNSINPSDIESIEVLKDADATAIYGSRGANGVVLITTKKGKAGKTTFTVNGSTSVGSVTRTPKLMNSQQYLAMRQQAFANDGISVYPDFAYDVNGTWDANRYTDWQKEFIGGTAEVNNLQASVSGGSAKTQYLLSGNYRTETTVFPGDFKYNKGAAHFNMNHTSDDDKFKLVFSANYTAQKNNQPATDLTAVSRTLAPNAPALYDADGNLNWENSTWDNPLATMLSEFDSNIKDLTANTVLSYQILKNLQAKSSFCYSDLKNTESRTQPHTMYNPAYGLGSEFSGLSVSQTDRSTWIVEPQLNWNTTLGKGKVEALVGSTFQQQKTNRLFMNGFGFSSNSLIYDLASASIKTIDLSDETIYKYQAFFARINYNWNERYILNVTGRRDGSSRFGPGKQFATFGAVGAAWIFSNENFLKDNSVLSFGKLRTSYGTTGNDQIGDYQFLDTYASSGNTYQGLIGLQPIRLFNPEFGWETNRKFEVALETGFLKDRLFLTTAYYFNRSSNQLVGIPLPGTTGFGSLNANLDATVENSGLEFTLRTVNFQRKDFEWTTNFNISVSRNKLVSYPGLESSTNANRYIVGQPINIIKVYNYTGINPTTGVYEFEDVNGDGVITSLGDRAEIVDLSPDFFGGLQNNFKYKNLQLDFLFQFVKQETFGVTPGVPGTAVNQLASVSNSDGQQPLTSGVNGDIINAYYRYALSTGNIEDASYVRLKNISLTYDLPLKKSKGVRCQLYLQGQNLLTFTNYSNGDPEFKFSNYLPPLKVYSAGVKLTL</sequence>
<dbReference type="SMART" id="SM00965">
    <property type="entry name" value="STN"/>
    <property type="match status" value="1"/>
</dbReference>
<dbReference type="NCBIfam" id="TIGR04056">
    <property type="entry name" value="OMP_RagA_SusC"/>
    <property type="match status" value="1"/>
</dbReference>
<dbReference type="Proteomes" id="UP000767947">
    <property type="component" value="Unassembled WGS sequence"/>
</dbReference>
<organism evidence="9 10">
    <name type="scientific">Flavobacterium solisilvae</name>
    <dbReference type="NCBI Taxonomy" id="1852019"/>
    <lineage>
        <taxon>Bacteria</taxon>
        <taxon>Pseudomonadati</taxon>
        <taxon>Bacteroidota</taxon>
        <taxon>Flavobacteriia</taxon>
        <taxon>Flavobacteriales</taxon>
        <taxon>Flavobacteriaceae</taxon>
        <taxon>Flavobacterium</taxon>
    </lineage>
</organism>
<dbReference type="Gene3D" id="3.55.50.30">
    <property type="match status" value="1"/>
</dbReference>
<dbReference type="Gene3D" id="2.60.40.1120">
    <property type="entry name" value="Carboxypeptidase-like, regulatory domain"/>
    <property type="match status" value="1"/>
</dbReference>
<evidence type="ECO:0000259" key="8">
    <source>
        <dbReference type="SMART" id="SM00965"/>
    </source>
</evidence>
<reference evidence="9 10" key="1">
    <citation type="submission" date="2020-02" db="EMBL/GenBank/DDBJ databases">
        <title>Flavobacterium sp. genome.</title>
        <authorList>
            <person name="Jung H.S."/>
            <person name="Baek J.H."/>
            <person name="Jeon C.O."/>
        </authorList>
    </citation>
    <scope>NUCLEOTIDE SEQUENCE [LARGE SCALE GENOMIC DNA]</scope>
    <source>
        <strain evidence="9 10">SE-s27</strain>
    </source>
</reference>
<name>A0ABX1QTG3_9FLAO</name>
<evidence type="ECO:0000313" key="10">
    <source>
        <dbReference type="Proteomes" id="UP000767947"/>
    </source>
</evidence>
<feature type="domain" description="Secretin/TonB short N-terminal" evidence="8">
    <location>
        <begin position="16"/>
        <end position="67"/>
    </location>
</feature>
<evidence type="ECO:0000256" key="7">
    <source>
        <dbReference type="PROSITE-ProRule" id="PRU01360"/>
    </source>
</evidence>
<dbReference type="InterPro" id="IPR008969">
    <property type="entry name" value="CarboxyPept-like_regulatory"/>
</dbReference>
<dbReference type="SUPFAM" id="SSF49464">
    <property type="entry name" value="Carboxypeptidase regulatory domain-like"/>
    <property type="match status" value="1"/>
</dbReference>
<evidence type="ECO:0000256" key="2">
    <source>
        <dbReference type="ARBA" id="ARBA00022448"/>
    </source>
</evidence>
<keyword evidence="5 7" id="KW-0472">Membrane</keyword>
<comment type="caution">
    <text evidence="9">The sequence shown here is derived from an EMBL/GenBank/DDBJ whole genome shotgun (WGS) entry which is preliminary data.</text>
</comment>
<dbReference type="InterPro" id="IPR011662">
    <property type="entry name" value="Secretin/TonB_short_N"/>
</dbReference>
<proteinExistence type="inferred from homology"/>
<evidence type="ECO:0000256" key="5">
    <source>
        <dbReference type="ARBA" id="ARBA00023136"/>
    </source>
</evidence>